<name>A0A6H9YSS4_9ACTN</name>
<dbReference type="EMBL" id="WBMT01000017">
    <property type="protein sequence ID" value="KAB2344109.1"/>
    <property type="molecule type" value="Genomic_DNA"/>
</dbReference>
<sequence length="79" mass="8470">MWCRTRHGPSDPRGNKYDRMGFSWGALDGACTQYNSAPAPFNSYVSGAGYTVKHAELPPIPADATGDDVVMPKPGCPNL</sequence>
<keyword evidence="2" id="KW-1185">Reference proteome</keyword>
<reference evidence="1 2" key="1">
    <citation type="submission" date="2019-09" db="EMBL/GenBank/DDBJ databases">
        <title>Actinomadura physcomitrii sp. nov., a novel actinomycete isolated from moss [Physcomitrium sphaericum (Ludw) Fuernr].</title>
        <authorList>
            <person name="Zhuang X."/>
            <person name="Liu C."/>
        </authorList>
    </citation>
    <scope>NUCLEOTIDE SEQUENCE [LARGE SCALE GENOMIC DNA]</scope>
    <source>
        <strain evidence="1 2">HMC1</strain>
    </source>
</reference>
<organism evidence="1 2">
    <name type="scientific">Actinomadura rudentiformis</name>
    <dbReference type="NCBI Taxonomy" id="359158"/>
    <lineage>
        <taxon>Bacteria</taxon>
        <taxon>Bacillati</taxon>
        <taxon>Actinomycetota</taxon>
        <taxon>Actinomycetes</taxon>
        <taxon>Streptosporangiales</taxon>
        <taxon>Thermomonosporaceae</taxon>
        <taxon>Actinomadura</taxon>
    </lineage>
</organism>
<accession>A0A6H9YSS4</accession>
<dbReference type="OrthoDB" id="3471188at2"/>
<evidence type="ECO:0000313" key="2">
    <source>
        <dbReference type="Proteomes" id="UP000468735"/>
    </source>
</evidence>
<proteinExistence type="predicted"/>
<dbReference type="RefSeq" id="WP_151565737.1">
    <property type="nucleotide sequence ID" value="NZ_WBMT01000017.1"/>
</dbReference>
<protein>
    <submittedName>
        <fullName evidence="1">Uncharacterized protein</fullName>
    </submittedName>
</protein>
<dbReference type="Proteomes" id="UP000468735">
    <property type="component" value="Unassembled WGS sequence"/>
</dbReference>
<comment type="caution">
    <text evidence="1">The sequence shown here is derived from an EMBL/GenBank/DDBJ whole genome shotgun (WGS) entry which is preliminary data.</text>
</comment>
<evidence type="ECO:0000313" key="1">
    <source>
        <dbReference type="EMBL" id="KAB2344109.1"/>
    </source>
</evidence>
<gene>
    <name evidence="1" type="ORF">F8566_32850</name>
</gene>
<dbReference type="AlphaFoldDB" id="A0A6H9YSS4"/>